<reference evidence="2 3" key="1">
    <citation type="submission" date="2024-10" db="EMBL/GenBank/DDBJ databases">
        <title>The Natural Products Discovery Center: Release of the First 8490 Sequenced Strains for Exploring Actinobacteria Biosynthetic Diversity.</title>
        <authorList>
            <person name="Kalkreuter E."/>
            <person name="Kautsar S.A."/>
            <person name="Yang D."/>
            <person name="Bader C.D."/>
            <person name="Teijaro C.N."/>
            <person name="Fluegel L."/>
            <person name="Davis C.M."/>
            <person name="Simpson J.R."/>
            <person name="Lauterbach L."/>
            <person name="Steele A.D."/>
            <person name="Gui C."/>
            <person name="Meng S."/>
            <person name="Li G."/>
            <person name="Viehrig K."/>
            <person name="Ye F."/>
            <person name="Su P."/>
            <person name="Kiefer A.F."/>
            <person name="Nichols A."/>
            <person name="Cepeda A.J."/>
            <person name="Yan W."/>
            <person name="Fan B."/>
            <person name="Jiang Y."/>
            <person name="Adhikari A."/>
            <person name="Zheng C.-J."/>
            <person name="Schuster L."/>
            <person name="Cowan T.M."/>
            <person name="Smanski M.J."/>
            <person name="Chevrette M.G."/>
            <person name="De Carvalho L.P.S."/>
            <person name="Shen B."/>
        </authorList>
    </citation>
    <scope>NUCLEOTIDE SEQUENCE [LARGE SCALE GENOMIC DNA]</scope>
    <source>
        <strain evidence="2 3">NPDC007147</strain>
    </source>
</reference>
<proteinExistence type="predicted"/>
<dbReference type="RefSeq" id="WP_388353553.1">
    <property type="nucleotide sequence ID" value="NZ_JBIAFJ010000046.1"/>
</dbReference>
<accession>A0ABW6L5V5</accession>
<organism evidence="2 3">
    <name type="scientific">Streptomyces kebangsaanensis</name>
    <dbReference type="NCBI Taxonomy" id="864058"/>
    <lineage>
        <taxon>Bacteria</taxon>
        <taxon>Bacillati</taxon>
        <taxon>Actinomycetota</taxon>
        <taxon>Actinomycetes</taxon>
        <taxon>Kitasatosporales</taxon>
        <taxon>Streptomycetaceae</taxon>
        <taxon>Streptomyces</taxon>
    </lineage>
</organism>
<dbReference type="Proteomes" id="UP001601197">
    <property type="component" value="Unassembled WGS sequence"/>
</dbReference>
<evidence type="ECO:0008006" key="4">
    <source>
        <dbReference type="Google" id="ProtNLM"/>
    </source>
</evidence>
<evidence type="ECO:0000313" key="3">
    <source>
        <dbReference type="Proteomes" id="UP001601197"/>
    </source>
</evidence>
<evidence type="ECO:0000256" key="1">
    <source>
        <dbReference type="SAM" id="MobiDB-lite"/>
    </source>
</evidence>
<gene>
    <name evidence="2" type="ORF">ACFYNZ_32395</name>
</gene>
<protein>
    <recommendedName>
        <fullName evidence="4">Secreted protein</fullName>
    </recommendedName>
</protein>
<keyword evidence="3" id="KW-1185">Reference proteome</keyword>
<dbReference type="EMBL" id="JBIAFJ010000046">
    <property type="protein sequence ID" value="MFE9174087.1"/>
    <property type="molecule type" value="Genomic_DNA"/>
</dbReference>
<sequence length="136" mass="13169">MLGKRHGAMGAALALLTLLAALFCAMSVRSDAPVASVAEASLAAEASSAAAAVSSVALPSLDTADRSGGAAAADGPCLKKVVPDQPQPRTGAAPVSGLPAGAGGTAWVRGSAHAVSRHAGPAPSPPDLTELSVRRV</sequence>
<evidence type="ECO:0000313" key="2">
    <source>
        <dbReference type="EMBL" id="MFE9174087.1"/>
    </source>
</evidence>
<feature type="compositionally biased region" description="Low complexity" evidence="1">
    <location>
        <begin position="64"/>
        <end position="75"/>
    </location>
</feature>
<comment type="caution">
    <text evidence="2">The sequence shown here is derived from an EMBL/GenBank/DDBJ whole genome shotgun (WGS) entry which is preliminary data.</text>
</comment>
<feature type="region of interest" description="Disordered" evidence="1">
    <location>
        <begin position="64"/>
        <end position="136"/>
    </location>
</feature>
<name>A0ABW6L5V5_9ACTN</name>